<evidence type="ECO:0000256" key="3">
    <source>
        <dbReference type="ARBA" id="ARBA00022692"/>
    </source>
</evidence>
<accession>A0A1C3U6C8</accession>
<evidence type="ECO:0000256" key="4">
    <source>
        <dbReference type="ARBA" id="ARBA00022989"/>
    </source>
</evidence>
<protein>
    <submittedName>
        <fullName evidence="9">Nitric oxide reductase NorE protein</fullName>
    </submittedName>
</protein>
<feature type="transmembrane region" description="Helical" evidence="7">
    <location>
        <begin position="170"/>
        <end position="190"/>
    </location>
</feature>
<dbReference type="Proteomes" id="UP000199184">
    <property type="component" value="Unassembled WGS sequence"/>
</dbReference>
<evidence type="ECO:0000256" key="1">
    <source>
        <dbReference type="ARBA" id="ARBA00004141"/>
    </source>
</evidence>
<dbReference type="GO" id="GO:0005886">
    <property type="term" value="C:plasma membrane"/>
    <property type="evidence" value="ECO:0007669"/>
    <property type="project" value="UniProtKB-SubCell"/>
</dbReference>
<dbReference type="AlphaFoldDB" id="A0A1C3U6C8"/>
<dbReference type="InterPro" id="IPR035973">
    <property type="entry name" value="Cyt_c_oxidase_su3-like_sf"/>
</dbReference>
<dbReference type="RefSeq" id="WP_091952911.1">
    <property type="nucleotide sequence ID" value="NZ_FMAI01000001.1"/>
</dbReference>
<dbReference type="SUPFAM" id="SSF81452">
    <property type="entry name" value="Cytochrome c oxidase subunit III-like"/>
    <property type="match status" value="1"/>
</dbReference>
<proteinExistence type="inferred from homology"/>
<evidence type="ECO:0000256" key="7">
    <source>
        <dbReference type="SAM" id="Phobius"/>
    </source>
</evidence>
<dbReference type="GO" id="GO:0004129">
    <property type="term" value="F:cytochrome-c oxidase activity"/>
    <property type="evidence" value="ECO:0007669"/>
    <property type="project" value="InterPro"/>
</dbReference>
<evidence type="ECO:0000259" key="8">
    <source>
        <dbReference type="PROSITE" id="PS50253"/>
    </source>
</evidence>
<evidence type="ECO:0000256" key="5">
    <source>
        <dbReference type="ARBA" id="ARBA00023136"/>
    </source>
</evidence>
<dbReference type="FunFam" id="1.20.120.80:FF:000004">
    <property type="entry name" value="Cytochrome c oxidase, subunit III"/>
    <property type="match status" value="1"/>
</dbReference>
<evidence type="ECO:0000313" key="9">
    <source>
        <dbReference type="EMBL" id="SCB11036.1"/>
    </source>
</evidence>
<feature type="transmembrane region" description="Helical" evidence="7">
    <location>
        <begin position="135"/>
        <end position="158"/>
    </location>
</feature>
<feature type="transmembrane region" description="Helical" evidence="7">
    <location>
        <begin position="97"/>
        <end position="115"/>
    </location>
</feature>
<feature type="domain" description="Heme-copper oxidase subunit III family profile" evidence="8">
    <location>
        <begin position="25"/>
        <end position="192"/>
    </location>
</feature>
<comment type="subcellular location">
    <subcellularLocation>
        <location evidence="6">Cell membrane</location>
        <topology evidence="6">Multi-pass membrane protein</topology>
    </subcellularLocation>
    <subcellularLocation>
        <location evidence="1">Membrane</location>
        <topology evidence="1">Multi-pass membrane protein</topology>
    </subcellularLocation>
</comment>
<dbReference type="Pfam" id="PF00510">
    <property type="entry name" value="COX3"/>
    <property type="match status" value="1"/>
</dbReference>
<keyword evidence="5 7" id="KW-0472">Membrane</keyword>
<evidence type="ECO:0000256" key="6">
    <source>
        <dbReference type="RuleBase" id="RU003376"/>
    </source>
</evidence>
<dbReference type="GO" id="GO:0019646">
    <property type="term" value="P:aerobic electron transport chain"/>
    <property type="evidence" value="ECO:0007669"/>
    <property type="project" value="InterPro"/>
</dbReference>
<gene>
    <name evidence="9" type="ORF">GA0061098_1001434</name>
</gene>
<dbReference type="Gene3D" id="1.20.120.80">
    <property type="entry name" value="Cytochrome c oxidase, subunit III, four-helix bundle"/>
    <property type="match status" value="1"/>
</dbReference>
<feature type="transmembrane region" description="Helical" evidence="7">
    <location>
        <begin position="25"/>
        <end position="46"/>
    </location>
</feature>
<name>A0A1C3U6C8_9BRAD</name>
<feature type="transmembrane region" description="Helical" evidence="7">
    <location>
        <begin position="66"/>
        <end position="85"/>
    </location>
</feature>
<evidence type="ECO:0000313" key="10">
    <source>
        <dbReference type="Proteomes" id="UP000199184"/>
    </source>
</evidence>
<keyword evidence="4 7" id="KW-1133">Transmembrane helix</keyword>
<keyword evidence="10" id="KW-1185">Reference proteome</keyword>
<dbReference type="PROSITE" id="PS50253">
    <property type="entry name" value="COX3"/>
    <property type="match status" value="1"/>
</dbReference>
<dbReference type="InterPro" id="IPR000298">
    <property type="entry name" value="Cyt_c_oxidase-like_su3"/>
</dbReference>
<keyword evidence="3 6" id="KW-0812">Transmembrane</keyword>
<dbReference type="InterPro" id="IPR024791">
    <property type="entry name" value="Cyt_c/ubiquinol_Oxase_su3"/>
</dbReference>
<reference evidence="10" key="1">
    <citation type="submission" date="2016-08" db="EMBL/GenBank/DDBJ databases">
        <authorList>
            <person name="Varghese N."/>
            <person name="Submissions Spin"/>
        </authorList>
    </citation>
    <scope>NUCLEOTIDE SEQUENCE [LARGE SCALE GENOMIC DNA]</scope>
    <source>
        <strain evidence="10">ERR11</strain>
    </source>
</reference>
<sequence length="192" mass="20265">MSATDCEQQGSGWGILEDLPGDPMIWVLIFSELAAFGLFLGAFVIAHALHPAVFAAGQASLDAHLAGINTIVLVTSGWAAARGAAAARAGESRRARGWLFGAMALGGVFIAVKLFEYAGEIALGNGLETGPFFTLYFLLTGFHLLHVGLGIVILAVVSRGARAAGVETGTAFWHMVDLLWIVMFPIIYLVHP</sequence>
<organism evidence="9 10">
    <name type="scientific">Bradyrhizobium shewense</name>
    <dbReference type="NCBI Taxonomy" id="1761772"/>
    <lineage>
        <taxon>Bacteria</taxon>
        <taxon>Pseudomonadati</taxon>
        <taxon>Pseudomonadota</taxon>
        <taxon>Alphaproteobacteria</taxon>
        <taxon>Hyphomicrobiales</taxon>
        <taxon>Nitrobacteraceae</taxon>
        <taxon>Bradyrhizobium</taxon>
    </lineage>
</organism>
<dbReference type="CDD" id="cd02862">
    <property type="entry name" value="NorE_like"/>
    <property type="match status" value="1"/>
</dbReference>
<dbReference type="EMBL" id="FMAI01000001">
    <property type="protein sequence ID" value="SCB11036.1"/>
    <property type="molecule type" value="Genomic_DNA"/>
</dbReference>
<dbReference type="InterPro" id="IPR013833">
    <property type="entry name" value="Cyt_c_oxidase_su3_a-hlx"/>
</dbReference>
<dbReference type="PANTHER" id="PTHR11403:SF6">
    <property type="entry name" value="NITRIC OXIDE REDUCTASE SUBUNIT E"/>
    <property type="match status" value="1"/>
</dbReference>
<evidence type="ECO:0000256" key="2">
    <source>
        <dbReference type="ARBA" id="ARBA00010581"/>
    </source>
</evidence>
<comment type="similarity">
    <text evidence="2 6">Belongs to the cytochrome c oxidase subunit 3 family.</text>
</comment>
<dbReference type="PANTHER" id="PTHR11403">
    <property type="entry name" value="CYTOCHROME C OXIDASE SUBUNIT III"/>
    <property type="match status" value="1"/>
</dbReference>